<keyword evidence="2" id="KW-1185">Reference proteome</keyword>
<dbReference type="PANTHER" id="PTHR31793:SF2">
    <property type="entry name" value="BLR1345 PROTEIN"/>
    <property type="match status" value="1"/>
</dbReference>
<dbReference type="SUPFAM" id="SSF54637">
    <property type="entry name" value="Thioesterase/thiol ester dehydrase-isomerase"/>
    <property type="match status" value="2"/>
</dbReference>
<dbReference type="EMBL" id="BKAJ01000097">
    <property type="protein sequence ID" value="GEP58259.1"/>
    <property type="molecule type" value="Genomic_DNA"/>
</dbReference>
<dbReference type="GO" id="GO:0047617">
    <property type="term" value="F:fatty acyl-CoA hydrolase activity"/>
    <property type="evidence" value="ECO:0007669"/>
    <property type="project" value="TreeGrafter"/>
</dbReference>
<evidence type="ECO:0008006" key="3">
    <source>
        <dbReference type="Google" id="ProtNLM"/>
    </source>
</evidence>
<comment type="caution">
    <text evidence="1">The sequence shown here is derived from an EMBL/GenBank/DDBJ whole genome shotgun (WGS) entry which is preliminary data.</text>
</comment>
<evidence type="ECO:0000313" key="2">
    <source>
        <dbReference type="Proteomes" id="UP000321058"/>
    </source>
</evidence>
<dbReference type="Gene3D" id="3.10.129.10">
    <property type="entry name" value="Hotdog Thioesterase"/>
    <property type="match status" value="2"/>
</dbReference>
<accession>A0A512NH29</accession>
<dbReference type="Proteomes" id="UP000321058">
    <property type="component" value="Unassembled WGS sequence"/>
</dbReference>
<dbReference type="PANTHER" id="PTHR31793">
    <property type="entry name" value="4-HYDROXYBENZOYL-COA THIOESTERASE FAMILY MEMBER"/>
    <property type="match status" value="1"/>
</dbReference>
<reference evidence="1 2" key="1">
    <citation type="submission" date="2019-07" db="EMBL/GenBank/DDBJ databases">
        <title>Whole genome shotgun sequence of Reyranella soli NBRC 108950.</title>
        <authorList>
            <person name="Hosoyama A."/>
            <person name="Uohara A."/>
            <person name="Ohji S."/>
            <person name="Ichikawa N."/>
        </authorList>
    </citation>
    <scope>NUCLEOTIDE SEQUENCE [LARGE SCALE GENOMIC DNA]</scope>
    <source>
        <strain evidence="1 2">NBRC 108950</strain>
    </source>
</reference>
<proteinExistence type="predicted"/>
<gene>
    <name evidence="1" type="ORF">RSO01_54250</name>
</gene>
<name>A0A512NH29_9HYPH</name>
<evidence type="ECO:0000313" key="1">
    <source>
        <dbReference type="EMBL" id="GEP58259.1"/>
    </source>
</evidence>
<protein>
    <recommendedName>
        <fullName evidence="3">Thioesterase domain-containing protein</fullName>
    </recommendedName>
</protein>
<dbReference type="InterPro" id="IPR029069">
    <property type="entry name" value="HotDog_dom_sf"/>
</dbReference>
<dbReference type="InterPro" id="IPR050563">
    <property type="entry name" value="4-hydroxybenzoyl-CoA_TE"/>
</dbReference>
<sequence>MNVQFYTEFGHEASAHLLAALGLGPRARRASALDVRVASDHLRYLREFREVDPVQVLSAPIEVGERHLLAYHEIRNPSDGTVAATVRRRIDCDRPWPDAFRARAGKAIVALPDNARPRSVGKLDLPDLTLDDAAGRGLIDIGRSVIAPAECDENGELLPHHQFGRYSDGAPLLWNHLGFDRAAMQNRQEGSVVVEMLNHYRRPLRAGDLVVVMSGLAAFSDKVLTFTHFLFEAETGTLAACAEAVGMKLDQKIRKTMTFTTEDQQRLGERQLRLAA</sequence>
<dbReference type="Pfam" id="PF13279">
    <property type="entry name" value="4HBT_2"/>
    <property type="match status" value="2"/>
</dbReference>
<organism evidence="1 2">
    <name type="scientific">Reyranella soli</name>
    <dbReference type="NCBI Taxonomy" id="1230389"/>
    <lineage>
        <taxon>Bacteria</taxon>
        <taxon>Pseudomonadati</taxon>
        <taxon>Pseudomonadota</taxon>
        <taxon>Alphaproteobacteria</taxon>
        <taxon>Hyphomicrobiales</taxon>
        <taxon>Reyranellaceae</taxon>
        <taxon>Reyranella</taxon>
    </lineage>
</organism>
<dbReference type="AlphaFoldDB" id="A0A512NH29"/>